<organism evidence="3 4">
    <name type="scientific">Cymbomonas tetramitiformis</name>
    <dbReference type="NCBI Taxonomy" id="36881"/>
    <lineage>
        <taxon>Eukaryota</taxon>
        <taxon>Viridiplantae</taxon>
        <taxon>Chlorophyta</taxon>
        <taxon>Pyramimonadophyceae</taxon>
        <taxon>Pyramimonadales</taxon>
        <taxon>Pyramimonadaceae</taxon>
        <taxon>Cymbomonas</taxon>
    </lineage>
</organism>
<evidence type="ECO:0000256" key="1">
    <source>
        <dbReference type="SAM" id="MobiDB-lite"/>
    </source>
</evidence>
<sequence>MYDALAKKSNSSMKYESLVQGPALSYLHDVIVFVSESLDSAEDGQETLASLHQRFHELMNSVHGVYSLLCNRWTMLELRAQLELDPTSSHRGGAEALRAKLQFVEDRVYQASDGVVADEVLQQWLNDFDKSRVKAMLSTTAKQAANAETHTGRWKHRDDRHKKNDDKRDDKKPTGGKGEVMQWIAEGCKLRWRRGPPPAFDHGVSLRDATLNQQNWLDAEKKRLLANGENLACSMVGPGVVVPFTGDEQVERTQDLETTDAGKGAHRLIDDGMGRCTEPQAGSERPWSPPDLHDIELQARYIRSEANVWADGLSRLQDLDDWRLNRDWFEWANAQWGPYTVDRFASEISTQLPWYYAAWRDPRCEGVDSLTYDWRGENNWVNPPWALLDEVAHKLREEGAAATVVAPYWPAEVTVGTRLEVFWVDDDKFYPGVVKGFNEDGTVHVVYDDGDEENLNLSDEKFNIVRSAGVSEQNDETAEVLNENTDCGGDYEENKRGGDTQNFFVRSLCGRWKSELGMVFILRRTRDTSK</sequence>
<dbReference type="InterPro" id="IPR052055">
    <property type="entry name" value="Hepadnavirus_pol/RT"/>
</dbReference>
<keyword evidence="4" id="KW-1185">Reference proteome</keyword>
<accession>A0AAE0H192</accession>
<reference evidence="3 4" key="1">
    <citation type="journal article" date="2015" name="Genome Biol. Evol.">
        <title>Comparative Genomics of a Bacterivorous Green Alga Reveals Evolutionary Causalities and Consequences of Phago-Mixotrophic Mode of Nutrition.</title>
        <authorList>
            <person name="Burns J.A."/>
            <person name="Paasch A."/>
            <person name="Narechania A."/>
            <person name="Kim E."/>
        </authorList>
    </citation>
    <scope>NUCLEOTIDE SEQUENCE [LARGE SCALE GENOMIC DNA]</scope>
    <source>
        <strain evidence="3 4">PLY_AMNH</strain>
    </source>
</reference>
<dbReference type="EMBL" id="LGRX02000632">
    <property type="protein sequence ID" value="KAK3288027.1"/>
    <property type="molecule type" value="Genomic_DNA"/>
</dbReference>
<feature type="domain" description="Tudor" evidence="2">
    <location>
        <begin position="411"/>
        <end position="468"/>
    </location>
</feature>
<protein>
    <recommendedName>
        <fullName evidence="2">Tudor domain-containing protein</fullName>
    </recommendedName>
</protein>
<feature type="compositionally biased region" description="Basic and acidic residues" evidence="1">
    <location>
        <begin position="161"/>
        <end position="173"/>
    </location>
</feature>
<proteinExistence type="predicted"/>
<dbReference type="Proteomes" id="UP001190700">
    <property type="component" value="Unassembled WGS sequence"/>
</dbReference>
<dbReference type="CDD" id="cd20404">
    <property type="entry name" value="Tudor_Agenet_AtEML-like"/>
    <property type="match status" value="1"/>
</dbReference>
<evidence type="ECO:0000313" key="3">
    <source>
        <dbReference type="EMBL" id="KAK3288027.1"/>
    </source>
</evidence>
<dbReference type="SUPFAM" id="SSF63748">
    <property type="entry name" value="Tudor/PWWP/MBT"/>
    <property type="match status" value="1"/>
</dbReference>
<evidence type="ECO:0000313" key="4">
    <source>
        <dbReference type="Proteomes" id="UP001190700"/>
    </source>
</evidence>
<comment type="caution">
    <text evidence="3">The sequence shown here is derived from an EMBL/GenBank/DDBJ whole genome shotgun (WGS) entry which is preliminary data.</text>
</comment>
<dbReference type="AlphaFoldDB" id="A0AAE0H192"/>
<evidence type="ECO:0000259" key="2">
    <source>
        <dbReference type="SMART" id="SM00333"/>
    </source>
</evidence>
<feature type="region of interest" description="Disordered" evidence="1">
    <location>
        <begin position="141"/>
        <end position="179"/>
    </location>
</feature>
<dbReference type="Gene3D" id="2.30.30.140">
    <property type="match status" value="1"/>
</dbReference>
<dbReference type="PANTHER" id="PTHR33050">
    <property type="entry name" value="REVERSE TRANSCRIPTASE DOMAIN-CONTAINING PROTEIN"/>
    <property type="match status" value="1"/>
</dbReference>
<gene>
    <name evidence="3" type="ORF">CYMTET_4483</name>
</gene>
<dbReference type="PANTHER" id="PTHR33050:SF7">
    <property type="entry name" value="RIBONUCLEASE H"/>
    <property type="match status" value="1"/>
</dbReference>
<dbReference type="InterPro" id="IPR002999">
    <property type="entry name" value="Tudor"/>
</dbReference>
<dbReference type="SMART" id="SM00333">
    <property type="entry name" value="TUDOR"/>
    <property type="match status" value="1"/>
</dbReference>
<name>A0AAE0H192_9CHLO</name>